<feature type="domain" description="Calcineurin-like phosphoesterase" evidence="6">
    <location>
        <begin position="236"/>
        <end position="516"/>
    </location>
</feature>
<name>A0A017SKN6_ASPRC</name>
<dbReference type="GeneID" id="63693380"/>
<feature type="disulfide bond" evidence="5">
    <location>
        <begin position="127"/>
        <end position="195"/>
    </location>
</feature>
<dbReference type="OrthoDB" id="282973at2759"/>
<evidence type="ECO:0000259" key="6">
    <source>
        <dbReference type="Pfam" id="PF00149"/>
    </source>
</evidence>
<comment type="similarity">
    <text evidence="3">Belongs to the acid sphingomyelinase family.</text>
</comment>
<comment type="cofactor">
    <cofactor evidence="4">
        <name>Zn(2+)</name>
        <dbReference type="ChEBI" id="CHEBI:29105"/>
    </cofactor>
    <text evidence="4">Binds 2 Zn(2+) ions per subunit.</text>
</comment>
<dbReference type="HOGENOM" id="CLU_014743_2_1_1"/>
<dbReference type="InterPro" id="IPR004843">
    <property type="entry name" value="Calcineurin-like_PHP"/>
</dbReference>
<dbReference type="InterPro" id="IPR011160">
    <property type="entry name" value="Sphingomy_PDE"/>
</dbReference>
<dbReference type="Proteomes" id="UP000019804">
    <property type="component" value="Unassembled WGS sequence"/>
</dbReference>
<feature type="binding site" evidence="4">
    <location>
        <position position="322"/>
    </location>
    <ligand>
        <name>Zn(2+)</name>
        <dbReference type="ChEBI" id="CHEBI:29105"/>
        <label>2</label>
    </ligand>
</feature>
<dbReference type="SUPFAM" id="SSF56300">
    <property type="entry name" value="Metallo-dependent phosphatases"/>
    <property type="match status" value="1"/>
</dbReference>
<feature type="disulfide bond" evidence="5">
    <location>
        <begin position="257"/>
        <end position="262"/>
    </location>
</feature>
<keyword evidence="1 3" id="KW-0378">Hydrolase</keyword>
<feature type="disulfide bond" evidence="5">
    <location>
        <begin position="153"/>
        <end position="164"/>
    </location>
</feature>
<keyword evidence="4" id="KW-0479">Metal-binding</keyword>
<dbReference type="GO" id="GO:0016798">
    <property type="term" value="F:hydrolase activity, acting on glycosyl bonds"/>
    <property type="evidence" value="ECO:0007669"/>
    <property type="project" value="UniProtKB-KW"/>
</dbReference>
<dbReference type="EMBL" id="KK088415">
    <property type="protein sequence ID" value="EYE97492.1"/>
    <property type="molecule type" value="Genomic_DNA"/>
</dbReference>
<feature type="binding site" evidence="4">
    <location>
        <position position="362"/>
    </location>
    <ligand>
        <name>Zn(2+)</name>
        <dbReference type="ChEBI" id="CHEBI:29105"/>
        <label>2</label>
    </ligand>
</feature>
<dbReference type="AlphaFoldDB" id="A0A017SKN6"/>
<evidence type="ECO:0000256" key="2">
    <source>
        <dbReference type="ARBA" id="ARBA00023180"/>
    </source>
</evidence>
<evidence type="ECO:0000256" key="1">
    <source>
        <dbReference type="ARBA" id="ARBA00022801"/>
    </source>
</evidence>
<dbReference type="Gene3D" id="3.60.21.10">
    <property type="match status" value="1"/>
</dbReference>
<feature type="disulfide bond" evidence="5">
    <location>
        <begin position="263"/>
        <end position="288"/>
    </location>
</feature>
<evidence type="ECO:0000256" key="4">
    <source>
        <dbReference type="PIRSR" id="PIRSR000948-1"/>
    </source>
</evidence>
<keyword evidence="8" id="KW-1185">Reference proteome</keyword>
<feature type="binding site" evidence="4">
    <location>
        <position position="244"/>
    </location>
    <ligand>
        <name>Zn(2+)</name>
        <dbReference type="ChEBI" id="CHEBI:29105"/>
        <label>1</label>
    </ligand>
</feature>
<accession>A0A017SKN6</accession>
<dbReference type="GO" id="GO:0004767">
    <property type="term" value="F:sphingomyelin phosphodiesterase activity"/>
    <property type="evidence" value="ECO:0007669"/>
    <property type="project" value="UniProtKB-UniRule"/>
</dbReference>
<organism evidence="7 8">
    <name type="scientific">Aspergillus ruber (strain CBS 135680)</name>
    <dbReference type="NCBI Taxonomy" id="1388766"/>
    <lineage>
        <taxon>Eukaryota</taxon>
        <taxon>Fungi</taxon>
        <taxon>Dikarya</taxon>
        <taxon>Ascomycota</taxon>
        <taxon>Pezizomycotina</taxon>
        <taxon>Eurotiomycetes</taxon>
        <taxon>Eurotiomycetidae</taxon>
        <taxon>Eurotiales</taxon>
        <taxon>Aspergillaceae</taxon>
        <taxon>Aspergillus</taxon>
        <taxon>Aspergillus subgen. Aspergillus</taxon>
    </lineage>
</organism>
<dbReference type="PIRSF" id="PIRSF000948">
    <property type="entry name" value="Sphingomy_PDE"/>
    <property type="match status" value="1"/>
</dbReference>
<dbReference type="GO" id="GO:0006685">
    <property type="term" value="P:sphingomyelin catabolic process"/>
    <property type="evidence" value="ECO:0007669"/>
    <property type="project" value="UniProtKB-UniRule"/>
</dbReference>
<dbReference type="Pfam" id="PF00149">
    <property type="entry name" value="Metallophos"/>
    <property type="match status" value="1"/>
</dbReference>
<feature type="binding site" evidence="4">
    <location>
        <position position="515"/>
    </location>
    <ligand>
        <name>Zn(2+)</name>
        <dbReference type="ChEBI" id="CHEBI:29105"/>
        <label>1</label>
    </ligand>
</feature>
<dbReference type="InterPro" id="IPR041805">
    <property type="entry name" value="ASMase/PPN1_MPP"/>
</dbReference>
<dbReference type="GO" id="GO:0046872">
    <property type="term" value="F:metal ion binding"/>
    <property type="evidence" value="ECO:0007669"/>
    <property type="project" value="UniProtKB-KW"/>
</dbReference>
<feature type="binding site" evidence="4">
    <location>
        <position position="242"/>
    </location>
    <ligand>
        <name>Zn(2+)</name>
        <dbReference type="ChEBI" id="CHEBI:29105"/>
        <label>1</label>
    </ligand>
</feature>
<reference evidence="8" key="1">
    <citation type="journal article" date="2014" name="Nat. Commun.">
        <title>Genomic adaptations of the halophilic Dead Sea filamentous fungus Eurotium rubrum.</title>
        <authorList>
            <person name="Kis-Papo T."/>
            <person name="Weig A.R."/>
            <person name="Riley R."/>
            <person name="Persoh D."/>
            <person name="Salamov A."/>
            <person name="Sun H."/>
            <person name="Lipzen A."/>
            <person name="Wasser S.P."/>
            <person name="Rambold G."/>
            <person name="Grigoriev I.V."/>
            <person name="Nevo E."/>
        </authorList>
    </citation>
    <scope>NUCLEOTIDE SEQUENCE [LARGE SCALE GENOMIC DNA]</scope>
    <source>
        <strain evidence="8">CBS 135680</strain>
    </source>
</reference>
<evidence type="ECO:0000256" key="3">
    <source>
        <dbReference type="PIRNR" id="PIRNR000948"/>
    </source>
</evidence>
<dbReference type="RefSeq" id="XP_040641180.1">
    <property type="nucleotide sequence ID" value="XM_040778256.1"/>
</dbReference>
<keyword evidence="5" id="KW-1015">Disulfide bond</keyword>
<keyword evidence="3" id="KW-0326">Glycosidase</keyword>
<sequence length="685" mass="75599">MEPQTAMAASWSLPTPVSNAPLSLPGVSSFVASAGFPTSAFSAYYYSPAKPTRQPQPMIYDPVLNITFPHNLTHPDTIPDDKSDPIFFPEPLKNLSYTQKLALIDEIKINVPKILQSDAAQDSCAKCKNALAAAKPAALYAPSWVPDAMISLCQEHQFKSNDSCESNFAASIFGATWTQVLAYADVEGLDGDYICNFFSPASCEKPKTSPLDTANLFPKPKPANASVPKPSGERVKVLHLSDIHLDPRYAVSSEANCSSGMCCRENGYNTQFEDQILLPASAYGAYKCDTPYDLALAALESIGPLTGTTNGSSLAWTLYTGDLVSHEPENQLSQKYVEYTETSIFDLLKKYLAGPVFPVLGNHDTAPSNIDSPHSLPGRLGEQQSWNFEHVAGLWQHEGWIDAKAAEEARTQYGGYSIKTHYGLRIIAFNSDFWYKSNYLNFINTTNPDNSGVFAWMITELQHAEDNNERVWIVGHVPSGWDGGNAFPNPSNLFYQIIDRYSPHVIANVFFGHNHEDEFMVYYANNGTIQNSQTALTTGWIGPSITPLTNLNSAFRLYEVDTGDFNVYNAYTFFSNVSEYTSLHATGPTFRLEYSTRETYGPAANWDADAPLNATFWHRVTEGMEKDMGLVSWFNELQGKRSVKSPACDSEGCQLAKICYMRSGSNALGRECAQGYGSVQSEFKV</sequence>
<protein>
    <recommendedName>
        <fullName evidence="3">Sphingomyelin phosphodiesterase</fullName>
    </recommendedName>
</protein>
<dbReference type="GO" id="GO:0016020">
    <property type="term" value="C:membrane"/>
    <property type="evidence" value="ECO:0007669"/>
    <property type="project" value="GOC"/>
</dbReference>
<proteinExistence type="inferred from homology"/>
<evidence type="ECO:0000256" key="5">
    <source>
        <dbReference type="PIRSR" id="PIRSR000948-2"/>
    </source>
</evidence>
<dbReference type="CDD" id="cd00842">
    <property type="entry name" value="MPP_ASMase"/>
    <property type="match status" value="1"/>
</dbReference>
<dbReference type="PANTHER" id="PTHR10340">
    <property type="entry name" value="SPHINGOMYELIN PHOSPHODIESTERASE"/>
    <property type="match status" value="1"/>
</dbReference>
<keyword evidence="2" id="KW-0325">Glycoprotein</keyword>
<dbReference type="STRING" id="1388766.A0A017SKN6"/>
<feature type="binding site" evidence="4">
    <location>
        <position position="322"/>
    </location>
    <ligand>
        <name>Zn(2+)</name>
        <dbReference type="ChEBI" id="CHEBI:29105"/>
        <label>1</label>
    </ligand>
</feature>
<comment type="function">
    <text evidence="3">Converts sphingomyelin to ceramide.</text>
</comment>
<dbReference type="InterPro" id="IPR029052">
    <property type="entry name" value="Metallo-depent_PP-like"/>
</dbReference>
<feature type="disulfide bond" evidence="5">
    <location>
        <begin position="124"/>
        <end position="203"/>
    </location>
</feature>
<feature type="binding site" evidence="4">
    <location>
        <position position="476"/>
    </location>
    <ligand>
        <name>Zn(2+)</name>
        <dbReference type="ChEBI" id="CHEBI:29105"/>
        <label>2</label>
    </ligand>
</feature>
<gene>
    <name evidence="7" type="ORF">EURHEDRAFT_295948</name>
</gene>
<feature type="disulfide bond" evidence="5">
    <location>
        <begin position="648"/>
        <end position="653"/>
    </location>
</feature>
<evidence type="ECO:0000313" key="8">
    <source>
        <dbReference type="Proteomes" id="UP000019804"/>
    </source>
</evidence>
<feature type="binding site" evidence="4">
    <location>
        <position position="513"/>
    </location>
    <ligand>
        <name>Zn(2+)</name>
        <dbReference type="ChEBI" id="CHEBI:29105"/>
        <label>2</label>
    </ligand>
</feature>
<dbReference type="PANTHER" id="PTHR10340:SF27">
    <property type="entry name" value="ACL091CP"/>
    <property type="match status" value="1"/>
</dbReference>
<evidence type="ECO:0000313" key="7">
    <source>
        <dbReference type="EMBL" id="EYE97492.1"/>
    </source>
</evidence>
<keyword evidence="4" id="KW-0862">Zinc</keyword>